<proteinExistence type="predicted"/>
<feature type="compositionally biased region" description="Pro residues" evidence="1">
    <location>
        <begin position="300"/>
        <end position="317"/>
    </location>
</feature>
<evidence type="ECO:0000313" key="3">
    <source>
        <dbReference type="EMBL" id="AHF46188.1"/>
    </source>
</evidence>
<keyword evidence="2" id="KW-0812">Transmembrane</keyword>
<name>W0FTI4_9ACTN</name>
<protein>
    <recommendedName>
        <fullName evidence="4">DUF2637 domain-containing protein</fullName>
    </recommendedName>
</protein>
<feature type="region of interest" description="Disordered" evidence="1">
    <location>
        <begin position="450"/>
        <end position="518"/>
    </location>
</feature>
<organism evidence="3">
    <name type="scientific">Streptomyces sp. 14R-10</name>
    <dbReference type="NCBI Taxonomy" id="1442159"/>
    <lineage>
        <taxon>Bacteria</taxon>
        <taxon>Bacillati</taxon>
        <taxon>Actinomycetota</taxon>
        <taxon>Actinomycetes</taxon>
        <taxon>Kitasatosporales</taxon>
        <taxon>Streptomycetaceae</taxon>
        <taxon>Streptomyces</taxon>
    </lineage>
</organism>
<keyword evidence="2" id="KW-1133">Transmembrane helix</keyword>
<feature type="compositionally biased region" description="Basic and acidic residues" evidence="1">
    <location>
        <begin position="450"/>
        <end position="461"/>
    </location>
</feature>
<dbReference type="Pfam" id="PF10935">
    <property type="entry name" value="DUF2637"/>
    <property type="match status" value="1"/>
</dbReference>
<keyword evidence="3" id="KW-0614">Plasmid</keyword>
<feature type="transmembrane region" description="Helical" evidence="2">
    <location>
        <begin position="147"/>
        <end position="166"/>
    </location>
</feature>
<feature type="region of interest" description="Disordered" evidence="1">
    <location>
        <begin position="276"/>
        <end position="338"/>
    </location>
</feature>
<feature type="transmembrane region" description="Helical" evidence="2">
    <location>
        <begin position="220"/>
        <end position="239"/>
    </location>
</feature>
<evidence type="ECO:0008006" key="4">
    <source>
        <dbReference type="Google" id="ProtNLM"/>
    </source>
</evidence>
<feature type="transmembrane region" description="Helical" evidence="2">
    <location>
        <begin position="118"/>
        <end position="135"/>
    </location>
</feature>
<evidence type="ECO:0000256" key="1">
    <source>
        <dbReference type="SAM" id="MobiDB-lite"/>
    </source>
</evidence>
<feature type="transmembrane region" description="Helical" evidence="2">
    <location>
        <begin position="178"/>
        <end position="199"/>
    </location>
</feature>
<accession>W0FTI4</accession>
<keyword evidence="2" id="KW-0472">Membrane</keyword>
<feature type="compositionally biased region" description="Basic and acidic residues" evidence="1">
    <location>
        <begin position="487"/>
        <end position="497"/>
    </location>
</feature>
<dbReference type="EMBL" id="KF501372">
    <property type="protein sequence ID" value="AHF46188.1"/>
    <property type="molecule type" value="Genomic_DNA"/>
</dbReference>
<geneLocation type="plasmid" evidence="3">
    <name>pZL1</name>
</geneLocation>
<evidence type="ECO:0000256" key="2">
    <source>
        <dbReference type="SAM" id="Phobius"/>
    </source>
</evidence>
<feature type="transmembrane region" description="Helical" evidence="2">
    <location>
        <begin position="24"/>
        <end position="45"/>
    </location>
</feature>
<dbReference type="InterPro" id="IPR021235">
    <property type="entry name" value="DUF2637"/>
</dbReference>
<feature type="transmembrane region" description="Helical" evidence="2">
    <location>
        <begin position="76"/>
        <end position="98"/>
    </location>
</feature>
<reference evidence="3" key="1">
    <citation type="submission" date="2013-08" db="EMBL/GenBank/DDBJ databases">
        <title>Two distinct conjugal transfer systems on Streptomyces plasmid pZL1.</title>
        <authorList>
            <person name="Zhao L."/>
            <person name="Zhong L."/>
            <person name="Qin Z."/>
        </authorList>
    </citation>
    <scope>NUCLEOTIDE SEQUENCE</scope>
    <source>
        <strain evidence="3">14R-10</strain>
        <plasmid evidence="3">pZL1</plasmid>
    </source>
</reference>
<sequence>MPRALRVSGHGTRKDLMPSSLSSYALPLGLVVAGMCAIVVVALVLRSRRAAEQSKLTDEQRAKLARERRESWRRGLSVFALGVGCLMLFAIAGTAGWLSFAAQREYAHSRNGGSWDHATGFALLLDAGALGLSLFRFFEALTLRSSVMTRLFLFGFIGASSAMNYLHAPASESGSIDFGSRFVAIVPPLVYAVLLEMLLHKIEQVIMGKRTARKKQGEQRGYSLLLWMPWPIGSPIRMWRAWRKDLLETIDHVRAPGSRKPLPAPVGSEIQEMNAATEETPQEPLPGPAGLSGGDRATPALPPPPEMHSPAPAPAPSPQQRQPVAPTAAERSAPSAPIAMTPSAAPVAAVPSTPAQPVAAPVPLRRVHTENLSKKDLLREVLMDQIRAGDLRVLDSTPQVSNGAAYRASQQLGKAAGKGLDGKGQQEGLLASGAVRSAVKQLLPELRQFSEDVQRARREEAVSPPSAPEPASEHQAMPDDGDADDGDAPRDREEQREPAIGQQRTAGSNTEDKEAALT</sequence>
<gene>
    <name evidence="3" type="ORF">pZL1.23</name>
</gene>
<dbReference type="AlphaFoldDB" id="W0FTI4"/>